<feature type="domain" description="HTH rpiR-type" evidence="4">
    <location>
        <begin position="2"/>
        <end position="78"/>
    </location>
</feature>
<dbReference type="EMBL" id="JAJEQX010000012">
    <property type="protein sequence ID" value="MCC2254383.1"/>
    <property type="molecule type" value="Genomic_DNA"/>
</dbReference>
<evidence type="ECO:0000256" key="2">
    <source>
        <dbReference type="ARBA" id="ARBA00023125"/>
    </source>
</evidence>
<dbReference type="RefSeq" id="WP_227707521.1">
    <property type="nucleotide sequence ID" value="NZ_JAJEQX010000012.1"/>
</dbReference>
<dbReference type="PROSITE" id="PS51071">
    <property type="entry name" value="HTH_RPIR"/>
    <property type="match status" value="1"/>
</dbReference>
<proteinExistence type="predicted"/>
<gene>
    <name evidence="5" type="ORF">LKD70_08085</name>
</gene>
<evidence type="ECO:0000256" key="3">
    <source>
        <dbReference type="ARBA" id="ARBA00023163"/>
    </source>
</evidence>
<evidence type="ECO:0000259" key="4">
    <source>
        <dbReference type="PROSITE" id="PS51071"/>
    </source>
</evidence>
<comment type="caution">
    <text evidence="5">The sequence shown here is derived from an EMBL/GenBank/DDBJ whole genome shotgun (WGS) entry which is preliminary data.</text>
</comment>
<evidence type="ECO:0000313" key="5">
    <source>
        <dbReference type="EMBL" id="MCC2254383.1"/>
    </source>
</evidence>
<dbReference type="Pfam" id="PF01418">
    <property type="entry name" value="HTH_6"/>
    <property type="match status" value="1"/>
</dbReference>
<dbReference type="Pfam" id="PF01380">
    <property type="entry name" value="SIS"/>
    <property type="match status" value="1"/>
</dbReference>
<keyword evidence="6" id="KW-1185">Reference proteome</keyword>
<sequence length="281" mass="31788">MPDFSEVINEKYKTFTRSQKRIADYLTDNLNEIAFCTLEEFAGKINVSTTTVIRFSRALGYTGYTAMQKDIQNNIQTKVSLPERLTPQTFYSGNSMLSDSFQNDIYNIQQTLALQNEDTLKTAVSDISSAPNVYILGMRSSFSIAYYMASRLSEIRENVRLIQSVGMLYPEEIVSAKSGDVCIAYMFPRYSKLSTTILSWLKNEGIKIILFTSQNYAAVKGYADIILPCYITSLSYKNTYSAPMSLTNYLIAAITQANFERSQETLKKTESILKQGFYLGL</sequence>
<keyword evidence="2" id="KW-0238">DNA-binding</keyword>
<dbReference type="SUPFAM" id="SSF46689">
    <property type="entry name" value="Homeodomain-like"/>
    <property type="match status" value="1"/>
</dbReference>
<dbReference type="PANTHER" id="PTHR30514">
    <property type="entry name" value="GLUCOKINASE"/>
    <property type="match status" value="1"/>
</dbReference>
<dbReference type="InterPro" id="IPR036388">
    <property type="entry name" value="WH-like_DNA-bd_sf"/>
</dbReference>
<keyword evidence="3" id="KW-0804">Transcription</keyword>
<name>A0ABS8FYK1_9FIRM</name>
<reference evidence="5 6" key="1">
    <citation type="submission" date="2021-10" db="EMBL/GenBank/DDBJ databases">
        <title>Anaerobic single-cell dispensing facilitates the cultivation of human gut bacteria.</title>
        <authorList>
            <person name="Afrizal A."/>
        </authorList>
    </citation>
    <scope>NUCLEOTIDE SEQUENCE [LARGE SCALE GENOMIC DNA]</scope>
    <source>
        <strain evidence="5 6">CLA-AA-H200</strain>
    </source>
</reference>
<dbReference type="InterPro" id="IPR009057">
    <property type="entry name" value="Homeodomain-like_sf"/>
</dbReference>
<dbReference type="PANTHER" id="PTHR30514:SF18">
    <property type="entry name" value="RPIR-FAMILY TRANSCRIPTIONAL REGULATOR"/>
    <property type="match status" value="1"/>
</dbReference>
<dbReference type="InterPro" id="IPR001347">
    <property type="entry name" value="SIS_dom"/>
</dbReference>
<dbReference type="Proteomes" id="UP001198151">
    <property type="component" value="Unassembled WGS sequence"/>
</dbReference>
<dbReference type="SUPFAM" id="SSF53697">
    <property type="entry name" value="SIS domain"/>
    <property type="match status" value="1"/>
</dbReference>
<accession>A0ABS8FYK1</accession>
<dbReference type="InterPro" id="IPR035472">
    <property type="entry name" value="RpiR-like_SIS"/>
</dbReference>
<evidence type="ECO:0000313" key="6">
    <source>
        <dbReference type="Proteomes" id="UP001198151"/>
    </source>
</evidence>
<keyword evidence="1" id="KW-0805">Transcription regulation</keyword>
<evidence type="ECO:0000256" key="1">
    <source>
        <dbReference type="ARBA" id="ARBA00023015"/>
    </source>
</evidence>
<dbReference type="InterPro" id="IPR000281">
    <property type="entry name" value="HTH_RpiR"/>
</dbReference>
<dbReference type="CDD" id="cd05013">
    <property type="entry name" value="SIS_RpiR"/>
    <property type="match status" value="1"/>
</dbReference>
<dbReference type="Gene3D" id="3.40.50.10490">
    <property type="entry name" value="Glucose-6-phosphate isomerase like protein, domain 1"/>
    <property type="match status" value="1"/>
</dbReference>
<dbReference type="Gene3D" id="1.10.10.10">
    <property type="entry name" value="Winged helix-like DNA-binding domain superfamily/Winged helix DNA-binding domain"/>
    <property type="match status" value="1"/>
</dbReference>
<dbReference type="InterPro" id="IPR046348">
    <property type="entry name" value="SIS_dom_sf"/>
</dbReference>
<organism evidence="5 6">
    <name type="scientific">Ruminococcus turbiniformis</name>
    <dbReference type="NCBI Taxonomy" id="2881258"/>
    <lineage>
        <taxon>Bacteria</taxon>
        <taxon>Bacillati</taxon>
        <taxon>Bacillota</taxon>
        <taxon>Clostridia</taxon>
        <taxon>Eubacteriales</taxon>
        <taxon>Oscillospiraceae</taxon>
        <taxon>Ruminococcus</taxon>
    </lineage>
</organism>
<protein>
    <submittedName>
        <fullName evidence="5">MurR/RpiR family transcriptional regulator</fullName>
    </submittedName>
</protein>
<dbReference type="InterPro" id="IPR047640">
    <property type="entry name" value="RpiR-like"/>
</dbReference>